<dbReference type="AlphaFoldDB" id="A0A0D3IGJ3"/>
<feature type="compositionally biased region" description="Pro residues" evidence="1">
    <location>
        <begin position="103"/>
        <end position="115"/>
    </location>
</feature>
<protein>
    <submittedName>
        <fullName evidence="4">Uncharacterized protein</fullName>
    </submittedName>
</protein>
<evidence type="ECO:0000313" key="5">
    <source>
        <dbReference type="Proteomes" id="UP000013827"/>
    </source>
</evidence>
<dbReference type="Gene3D" id="1.10.10.60">
    <property type="entry name" value="Homeodomain-like"/>
    <property type="match status" value="1"/>
</dbReference>
<reference evidence="4" key="2">
    <citation type="submission" date="2024-10" db="UniProtKB">
        <authorList>
            <consortium name="EnsemblProtists"/>
        </authorList>
    </citation>
    <scope>IDENTIFICATION</scope>
</reference>
<dbReference type="Proteomes" id="UP000013827">
    <property type="component" value="Unassembled WGS sequence"/>
</dbReference>
<dbReference type="SMART" id="SM00717">
    <property type="entry name" value="SANT"/>
    <property type="match status" value="1"/>
</dbReference>
<dbReference type="CDD" id="cd00167">
    <property type="entry name" value="SANT"/>
    <property type="match status" value="1"/>
</dbReference>
<feature type="domain" description="HTH myb-type" evidence="3">
    <location>
        <begin position="328"/>
        <end position="382"/>
    </location>
</feature>
<dbReference type="GO" id="GO:0000981">
    <property type="term" value="F:DNA-binding transcription factor activity, RNA polymerase II-specific"/>
    <property type="evidence" value="ECO:0007669"/>
    <property type="project" value="TreeGrafter"/>
</dbReference>
<feature type="domain" description="Myb-like" evidence="2">
    <location>
        <begin position="328"/>
        <end position="378"/>
    </location>
</feature>
<keyword evidence="5" id="KW-1185">Reference proteome</keyword>
<organism evidence="4 5">
    <name type="scientific">Emiliania huxleyi (strain CCMP1516)</name>
    <dbReference type="NCBI Taxonomy" id="280463"/>
    <lineage>
        <taxon>Eukaryota</taxon>
        <taxon>Haptista</taxon>
        <taxon>Haptophyta</taxon>
        <taxon>Prymnesiophyceae</taxon>
        <taxon>Isochrysidales</taxon>
        <taxon>Noelaerhabdaceae</taxon>
        <taxon>Emiliania</taxon>
    </lineage>
</organism>
<dbReference type="InterPro" id="IPR009057">
    <property type="entry name" value="Homeodomain-like_sf"/>
</dbReference>
<dbReference type="PANTHER" id="PTHR45614">
    <property type="entry name" value="MYB PROTEIN-RELATED"/>
    <property type="match status" value="1"/>
</dbReference>
<feature type="compositionally biased region" description="Low complexity" evidence="1">
    <location>
        <begin position="391"/>
        <end position="403"/>
    </location>
</feature>
<feature type="region of interest" description="Disordered" evidence="1">
    <location>
        <begin position="378"/>
        <end position="419"/>
    </location>
</feature>
<feature type="region of interest" description="Disordered" evidence="1">
    <location>
        <begin position="160"/>
        <end position="197"/>
    </location>
</feature>
<dbReference type="EnsemblProtists" id="EOD10378">
    <property type="protein sequence ID" value="EOD10378"/>
    <property type="gene ID" value="EMIHUDRAFT_248385"/>
</dbReference>
<evidence type="ECO:0000313" key="4">
    <source>
        <dbReference type="EnsemblProtists" id="EOD10378"/>
    </source>
</evidence>
<dbReference type="InterPro" id="IPR050560">
    <property type="entry name" value="MYB_TF"/>
</dbReference>
<evidence type="ECO:0000259" key="2">
    <source>
        <dbReference type="PROSITE" id="PS50090"/>
    </source>
</evidence>
<dbReference type="RefSeq" id="XP_005762807.1">
    <property type="nucleotide sequence ID" value="XM_005762750.1"/>
</dbReference>
<reference evidence="5" key="1">
    <citation type="journal article" date="2013" name="Nature">
        <title>Pan genome of the phytoplankton Emiliania underpins its global distribution.</title>
        <authorList>
            <person name="Read B.A."/>
            <person name="Kegel J."/>
            <person name="Klute M.J."/>
            <person name="Kuo A."/>
            <person name="Lefebvre S.C."/>
            <person name="Maumus F."/>
            <person name="Mayer C."/>
            <person name="Miller J."/>
            <person name="Monier A."/>
            <person name="Salamov A."/>
            <person name="Young J."/>
            <person name="Aguilar M."/>
            <person name="Claverie J.M."/>
            <person name="Frickenhaus S."/>
            <person name="Gonzalez K."/>
            <person name="Herman E.K."/>
            <person name="Lin Y.C."/>
            <person name="Napier J."/>
            <person name="Ogata H."/>
            <person name="Sarno A.F."/>
            <person name="Shmutz J."/>
            <person name="Schroeder D."/>
            <person name="de Vargas C."/>
            <person name="Verret F."/>
            <person name="von Dassow P."/>
            <person name="Valentin K."/>
            <person name="Van de Peer Y."/>
            <person name="Wheeler G."/>
            <person name="Dacks J.B."/>
            <person name="Delwiche C.F."/>
            <person name="Dyhrman S.T."/>
            <person name="Glockner G."/>
            <person name="John U."/>
            <person name="Richards T."/>
            <person name="Worden A.Z."/>
            <person name="Zhang X."/>
            <person name="Grigoriev I.V."/>
            <person name="Allen A.E."/>
            <person name="Bidle K."/>
            <person name="Borodovsky M."/>
            <person name="Bowler C."/>
            <person name="Brownlee C."/>
            <person name="Cock J.M."/>
            <person name="Elias M."/>
            <person name="Gladyshev V.N."/>
            <person name="Groth M."/>
            <person name="Guda C."/>
            <person name="Hadaegh A."/>
            <person name="Iglesias-Rodriguez M.D."/>
            <person name="Jenkins J."/>
            <person name="Jones B.M."/>
            <person name="Lawson T."/>
            <person name="Leese F."/>
            <person name="Lindquist E."/>
            <person name="Lobanov A."/>
            <person name="Lomsadze A."/>
            <person name="Malik S.B."/>
            <person name="Marsh M.E."/>
            <person name="Mackinder L."/>
            <person name="Mock T."/>
            <person name="Mueller-Roeber B."/>
            <person name="Pagarete A."/>
            <person name="Parker M."/>
            <person name="Probert I."/>
            <person name="Quesneville H."/>
            <person name="Raines C."/>
            <person name="Rensing S.A."/>
            <person name="Riano-Pachon D.M."/>
            <person name="Richier S."/>
            <person name="Rokitta S."/>
            <person name="Shiraiwa Y."/>
            <person name="Soanes D.M."/>
            <person name="van der Giezen M."/>
            <person name="Wahlund T.M."/>
            <person name="Williams B."/>
            <person name="Wilson W."/>
            <person name="Wolfe G."/>
            <person name="Wurch L.L."/>
        </authorList>
    </citation>
    <scope>NUCLEOTIDE SEQUENCE</scope>
</reference>
<dbReference type="PROSITE" id="PS50090">
    <property type="entry name" value="MYB_LIKE"/>
    <property type="match status" value="1"/>
</dbReference>
<dbReference type="InterPro" id="IPR017930">
    <property type="entry name" value="Myb_dom"/>
</dbReference>
<dbReference type="GeneID" id="17256529"/>
<dbReference type="PaxDb" id="2903-EOD10378"/>
<dbReference type="KEGG" id="ehx:EMIHUDRAFT_248385"/>
<dbReference type="HOGENOM" id="CLU_656286_0_0_1"/>
<proteinExistence type="predicted"/>
<dbReference type="PROSITE" id="PS51294">
    <property type="entry name" value="HTH_MYB"/>
    <property type="match status" value="1"/>
</dbReference>
<sequence>MYTHPASGGGSSSELNGSQPTPPPGRWSSRSSRISALALTQHLSDERQFIMSEMAHLVGWSGPLEETQARKLRSLDDMVTAYYSRRAASANASPGRQRDSSPTPLPHDAPSPGPEGNPASTDEKGGLQRVPSAARAVNELDDHTVFQMIVEIMDERDVVRNRSSSSSHHGDADSMGGPPGMVTDESWDASPSEEETGVPYCMPPRPPMPPPAPAPPVSVEALQPGGEGVIRSRPLAVEKMGGPVPVPVPKQRERLLHQHQRIMQQRRMAEAAARALVPASENEMFTEPPMLTPPPNGTGRQRYKCKRCGAPKKGHKCTAVEFDFQTGQPLLPKKDWSREEDELIVREVVSNGGRWRNIAKQLSGRTDDAVRNRWNRLNSLMGGETPKAKPARSSSSKAKAVVRSVKRVKHESKSGLLRT</sequence>
<dbReference type="GO" id="GO:0000978">
    <property type="term" value="F:RNA polymerase II cis-regulatory region sequence-specific DNA binding"/>
    <property type="evidence" value="ECO:0007669"/>
    <property type="project" value="TreeGrafter"/>
</dbReference>
<feature type="region of interest" description="Disordered" evidence="1">
    <location>
        <begin position="1"/>
        <end position="33"/>
    </location>
</feature>
<name>A0A0D3IGJ3_EMIH1</name>
<accession>A0A0D3IGJ3</accession>
<feature type="region of interest" description="Disordered" evidence="1">
    <location>
        <begin position="87"/>
        <end position="129"/>
    </location>
</feature>
<dbReference type="GO" id="GO:0005634">
    <property type="term" value="C:nucleus"/>
    <property type="evidence" value="ECO:0007669"/>
    <property type="project" value="TreeGrafter"/>
</dbReference>
<evidence type="ECO:0000256" key="1">
    <source>
        <dbReference type="SAM" id="MobiDB-lite"/>
    </source>
</evidence>
<evidence type="ECO:0000259" key="3">
    <source>
        <dbReference type="PROSITE" id="PS51294"/>
    </source>
</evidence>
<dbReference type="SUPFAM" id="SSF46689">
    <property type="entry name" value="Homeodomain-like"/>
    <property type="match status" value="1"/>
</dbReference>
<feature type="compositionally biased region" description="Acidic residues" evidence="1">
    <location>
        <begin position="185"/>
        <end position="196"/>
    </location>
</feature>
<dbReference type="Pfam" id="PF00249">
    <property type="entry name" value="Myb_DNA-binding"/>
    <property type="match status" value="1"/>
</dbReference>
<dbReference type="InterPro" id="IPR001005">
    <property type="entry name" value="SANT/Myb"/>
</dbReference>